<reference evidence="2" key="1">
    <citation type="journal article" date="2014" name="Int. J. Syst. Evol. Microbiol.">
        <title>Complete genome sequence of Corynebacterium casei LMG S-19264T (=DSM 44701T), isolated from a smear-ripened cheese.</title>
        <authorList>
            <consortium name="US DOE Joint Genome Institute (JGI-PGF)"/>
            <person name="Walter F."/>
            <person name="Albersmeier A."/>
            <person name="Kalinowski J."/>
            <person name="Ruckert C."/>
        </authorList>
    </citation>
    <scope>NUCLEOTIDE SEQUENCE</scope>
    <source>
        <strain evidence="2">KCTC 32255</strain>
    </source>
</reference>
<name>A0A918PJT3_9SPHN</name>
<evidence type="ECO:0000313" key="2">
    <source>
        <dbReference type="EMBL" id="GGZ12941.1"/>
    </source>
</evidence>
<comment type="caution">
    <text evidence="2">The sequence shown here is derived from an EMBL/GenBank/DDBJ whole genome shotgun (WGS) entry which is preliminary data.</text>
</comment>
<accession>A0A918PJT3</accession>
<gene>
    <name evidence="2" type="ORF">GCM10011614_30050</name>
</gene>
<keyword evidence="3" id="KW-1185">Reference proteome</keyword>
<sequence>MGGKIGGVRHGRESYGPGAAGATGNGDGVVEERVHAEARRRGEEEFAQRREGAKGLLCAAGALHHAPMA</sequence>
<proteinExistence type="predicted"/>
<protein>
    <submittedName>
        <fullName evidence="2">Uncharacterized protein</fullName>
    </submittedName>
</protein>
<dbReference type="AlphaFoldDB" id="A0A918PJT3"/>
<evidence type="ECO:0000256" key="1">
    <source>
        <dbReference type="SAM" id="MobiDB-lite"/>
    </source>
</evidence>
<dbReference type="EMBL" id="BMZA01000015">
    <property type="protein sequence ID" value="GGZ12941.1"/>
    <property type="molecule type" value="Genomic_DNA"/>
</dbReference>
<evidence type="ECO:0000313" key="3">
    <source>
        <dbReference type="Proteomes" id="UP000648075"/>
    </source>
</evidence>
<organism evidence="2 3">
    <name type="scientific">Novosphingobium colocasiae</name>
    <dbReference type="NCBI Taxonomy" id="1256513"/>
    <lineage>
        <taxon>Bacteria</taxon>
        <taxon>Pseudomonadati</taxon>
        <taxon>Pseudomonadota</taxon>
        <taxon>Alphaproteobacteria</taxon>
        <taxon>Sphingomonadales</taxon>
        <taxon>Sphingomonadaceae</taxon>
        <taxon>Novosphingobium</taxon>
    </lineage>
</organism>
<dbReference type="Proteomes" id="UP000648075">
    <property type="component" value="Unassembled WGS sequence"/>
</dbReference>
<feature type="compositionally biased region" description="Gly residues" evidence="1">
    <location>
        <begin position="18"/>
        <end position="27"/>
    </location>
</feature>
<feature type="region of interest" description="Disordered" evidence="1">
    <location>
        <begin position="1"/>
        <end position="28"/>
    </location>
</feature>
<reference evidence="2" key="2">
    <citation type="submission" date="2020-09" db="EMBL/GenBank/DDBJ databases">
        <authorList>
            <person name="Sun Q."/>
            <person name="Kim S."/>
        </authorList>
    </citation>
    <scope>NUCLEOTIDE SEQUENCE</scope>
    <source>
        <strain evidence="2">KCTC 32255</strain>
    </source>
</reference>